<organism evidence="1 2">
    <name type="scientific">Latimeria chalumnae</name>
    <name type="common">Coelacanth</name>
    <dbReference type="NCBI Taxonomy" id="7897"/>
    <lineage>
        <taxon>Eukaryota</taxon>
        <taxon>Metazoa</taxon>
        <taxon>Chordata</taxon>
        <taxon>Craniata</taxon>
        <taxon>Vertebrata</taxon>
        <taxon>Euteleostomi</taxon>
        <taxon>Coelacanthiformes</taxon>
        <taxon>Coelacanthidae</taxon>
        <taxon>Latimeria</taxon>
    </lineage>
</organism>
<dbReference type="STRING" id="7897.ENSLACP00000019884"/>
<dbReference type="InParanoid" id="H3BDB3"/>
<dbReference type="OMA" id="HEMIACL"/>
<evidence type="ECO:0000313" key="1">
    <source>
        <dbReference type="Ensembl" id="ENSLACP00000019884.1"/>
    </source>
</evidence>
<proteinExistence type="predicted"/>
<reference evidence="1" key="2">
    <citation type="submission" date="2025-08" db="UniProtKB">
        <authorList>
            <consortium name="Ensembl"/>
        </authorList>
    </citation>
    <scope>IDENTIFICATION</scope>
</reference>
<dbReference type="AlphaFoldDB" id="H3BDB3"/>
<name>H3BDB3_LATCH</name>
<dbReference type="HOGENOM" id="CLU_000680_9_0_1"/>
<dbReference type="GeneTree" id="ENSGT00940000164735"/>
<dbReference type="Proteomes" id="UP000008672">
    <property type="component" value="Unassembled WGS sequence"/>
</dbReference>
<sequence length="402" mass="46849">RISLAKSKLPYDLGGLGVPDFKLYFWASQLRAVLQWTSSGETQDWVFMELSELPCNLWDLILFPVTSVKLLPDIVNNFTSLSLAIWYKVHEFTKSLVKVSPYTPIWRNVRLAPCLLDLGFGQWHSQGIRNVGYLLDKGNFMSWIQILQKFALPRTLFFRYLQIRHILLSTGKQGLISMFPSPLELRVVGIGQMEKFVTQTSQLIILDLNECKTFKLRLLSEITLDTWKDICFLLKNVTLASKYKLNHFKTIHRLCYTPTRLHHMDPASSPMCWRCKDSNGTLFHIFWECLRIWHFWSEVSVFVQKVVGWPLPESPVLFLLLDVSDLDTLPKGRLKFLQTALLVAKNVLTHHWHDESSPTWLEWLNELIACMNLEKIHYMVNLNSQTFVQTWQAFQDVLVSET</sequence>
<keyword evidence="2" id="KW-1185">Reference proteome</keyword>
<dbReference type="Ensembl" id="ENSLACT00000020022.1">
    <property type="protein sequence ID" value="ENSLACP00000019884.1"/>
    <property type="gene ID" value="ENSLACG00000017481.1"/>
</dbReference>
<dbReference type="eggNOG" id="ENOG502S4G3">
    <property type="taxonomic scope" value="Eukaryota"/>
</dbReference>
<evidence type="ECO:0000313" key="2">
    <source>
        <dbReference type="Proteomes" id="UP000008672"/>
    </source>
</evidence>
<protein>
    <recommendedName>
        <fullName evidence="3">Reverse transcriptase zinc-binding domain-containing protein</fullName>
    </recommendedName>
</protein>
<reference evidence="1" key="3">
    <citation type="submission" date="2025-09" db="UniProtKB">
        <authorList>
            <consortium name="Ensembl"/>
        </authorList>
    </citation>
    <scope>IDENTIFICATION</scope>
</reference>
<dbReference type="EMBL" id="AFYH01039227">
    <property type="status" value="NOT_ANNOTATED_CDS"/>
    <property type="molecule type" value="Genomic_DNA"/>
</dbReference>
<accession>H3BDB3</accession>
<reference evidence="2" key="1">
    <citation type="submission" date="2011-08" db="EMBL/GenBank/DDBJ databases">
        <title>The draft genome of Latimeria chalumnae.</title>
        <authorList>
            <person name="Di Palma F."/>
            <person name="Alfoldi J."/>
            <person name="Johnson J."/>
            <person name="Berlin A."/>
            <person name="Gnerre S."/>
            <person name="Jaffe D."/>
            <person name="MacCallum I."/>
            <person name="Young S."/>
            <person name="Walker B.J."/>
            <person name="Lander E."/>
            <person name="Lindblad-Toh K."/>
        </authorList>
    </citation>
    <scope>NUCLEOTIDE SEQUENCE [LARGE SCALE GENOMIC DNA]</scope>
    <source>
        <strain evidence="2">Wild caught</strain>
    </source>
</reference>
<evidence type="ECO:0008006" key="3">
    <source>
        <dbReference type="Google" id="ProtNLM"/>
    </source>
</evidence>